<evidence type="ECO:0000313" key="3">
    <source>
        <dbReference type="Proteomes" id="UP000886749"/>
    </source>
</evidence>
<keyword evidence="1" id="KW-1133">Transmembrane helix</keyword>
<sequence length="81" mass="8809">MNFGWIVWGVSGICLLVQLYYCKSRHVGVKGLLFLLLAGSGILALLGWFHLGLAFNWVNLALSLGLGIPGLILLLIFSSLH</sequence>
<feature type="transmembrane region" description="Helical" evidence="1">
    <location>
        <begin position="31"/>
        <end position="51"/>
    </location>
</feature>
<dbReference type="Proteomes" id="UP000886749">
    <property type="component" value="Unassembled WGS sequence"/>
</dbReference>
<keyword evidence="1" id="KW-0472">Membrane</keyword>
<dbReference type="AlphaFoldDB" id="A0A9D1AHP7"/>
<evidence type="ECO:0000313" key="2">
    <source>
        <dbReference type="EMBL" id="HIR40528.1"/>
    </source>
</evidence>
<protein>
    <submittedName>
        <fullName evidence="2">Uncharacterized protein</fullName>
    </submittedName>
</protein>
<dbReference type="EMBL" id="DVGY01000042">
    <property type="protein sequence ID" value="HIR40528.1"/>
    <property type="molecule type" value="Genomic_DNA"/>
</dbReference>
<accession>A0A9D1AHP7</accession>
<reference evidence="2" key="1">
    <citation type="submission" date="2020-10" db="EMBL/GenBank/DDBJ databases">
        <authorList>
            <person name="Gilroy R."/>
        </authorList>
    </citation>
    <scope>NUCLEOTIDE SEQUENCE</scope>
    <source>
        <strain evidence="2">CHK184-25365</strain>
    </source>
</reference>
<gene>
    <name evidence="2" type="ORF">IAB36_01715</name>
</gene>
<feature type="transmembrane region" description="Helical" evidence="1">
    <location>
        <begin position="57"/>
        <end position="77"/>
    </location>
</feature>
<evidence type="ECO:0000256" key="1">
    <source>
        <dbReference type="SAM" id="Phobius"/>
    </source>
</evidence>
<reference evidence="2" key="2">
    <citation type="journal article" date="2021" name="PeerJ">
        <title>Extensive microbial diversity within the chicken gut microbiome revealed by metagenomics and culture.</title>
        <authorList>
            <person name="Gilroy R."/>
            <person name="Ravi A."/>
            <person name="Getino M."/>
            <person name="Pursley I."/>
            <person name="Horton D.L."/>
            <person name="Alikhan N.F."/>
            <person name="Baker D."/>
            <person name="Gharbi K."/>
            <person name="Hall N."/>
            <person name="Watson M."/>
            <person name="Adriaenssens E.M."/>
            <person name="Foster-Nyarko E."/>
            <person name="Jarju S."/>
            <person name="Secka A."/>
            <person name="Antonio M."/>
            <person name="Oren A."/>
            <person name="Chaudhuri R.R."/>
            <person name="La Ragione R."/>
            <person name="Hildebrand F."/>
            <person name="Pallen M.J."/>
        </authorList>
    </citation>
    <scope>NUCLEOTIDE SEQUENCE</scope>
    <source>
        <strain evidence="2">CHK184-25365</strain>
    </source>
</reference>
<comment type="caution">
    <text evidence="2">The sequence shown here is derived from an EMBL/GenBank/DDBJ whole genome shotgun (WGS) entry which is preliminary data.</text>
</comment>
<feature type="transmembrane region" description="Helical" evidence="1">
    <location>
        <begin position="6"/>
        <end position="22"/>
    </location>
</feature>
<proteinExistence type="predicted"/>
<name>A0A9D1AHP7_9FIRM</name>
<organism evidence="2 3">
    <name type="scientific">Candidatus Egerieicola pullicola</name>
    <dbReference type="NCBI Taxonomy" id="2840775"/>
    <lineage>
        <taxon>Bacteria</taxon>
        <taxon>Bacillati</taxon>
        <taxon>Bacillota</taxon>
        <taxon>Clostridia</taxon>
        <taxon>Eubacteriales</taxon>
        <taxon>Oscillospiraceae</taxon>
        <taxon>Oscillospiraceae incertae sedis</taxon>
        <taxon>Candidatus Egerieicola</taxon>
    </lineage>
</organism>
<keyword evidence="1" id="KW-0812">Transmembrane</keyword>